<evidence type="ECO:0000313" key="1">
    <source>
        <dbReference type="EMBL" id="KTD82547.1"/>
    </source>
</evidence>
<dbReference type="AlphaFoldDB" id="A0A0W1AMY4"/>
<accession>A0A0W1AMY4</accession>
<dbReference type="STRING" id="66969.Lwal_0585"/>
<dbReference type="RefSeq" id="WP_058479421.1">
    <property type="nucleotide sequence ID" value="NZ_CAAAIQ010000009.1"/>
</dbReference>
<keyword evidence="2" id="KW-1185">Reference proteome</keyword>
<evidence type="ECO:0000313" key="2">
    <source>
        <dbReference type="Proteomes" id="UP000054729"/>
    </source>
</evidence>
<sequence>MNKDANWYGLNMLPLYVEMSEDQLGASVEQLNNLNQVQSKPHVLDNDTIERIIKLHSAQNADNWVFFEQCKKWRNENPTNEELKLIAQVEKNTNQLERVNNDILALANSFKGKTIDSILGKGDFELGLEYLLKQLAGSNS</sequence>
<organism evidence="1 2">
    <name type="scientific">Legionella waltersii</name>
    <dbReference type="NCBI Taxonomy" id="66969"/>
    <lineage>
        <taxon>Bacteria</taxon>
        <taxon>Pseudomonadati</taxon>
        <taxon>Pseudomonadota</taxon>
        <taxon>Gammaproteobacteria</taxon>
        <taxon>Legionellales</taxon>
        <taxon>Legionellaceae</taxon>
        <taxon>Legionella</taxon>
    </lineage>
</organism>
<dbReference type="EMBL" id="LNZB01000010">
    <property type="protein sequence ID" value="KTD82547.1"/>
    <property type="molecule type" value="Genomic_DNA"/>
</dbReference>
<gene>
    <name evidence="1" type="ORF">Lwal_0585</name>
</gene>
<dbReference type="OrthoDB" id="5639141at2"/>
<name>A0A0W1AMY4_9GAMM</name>
<proteinExistence type="predicted"/>
<protein>
    <submittedName>
        <fullName evidence="1">Uncharacterized protein</fullName>
    </submittedName>
</protein>
<dbReference type="Proteomes" id="UP000054729">
    <property type="component" value="Unassembled WGS sequence"/>
</dbReference>
<comment type="caution">
    <text evidence="1">The sequence shown here is derived from an EMBL/GenBank/DDBJ whole genome shotgun (WGS) entry which is preliminary data.</text>
</comment>
<dbReference type="PATRIC" id="fig|66969.6.peg.627"/>
<reference evidence="1 2" key="1">
    <citation type="submission" date="2015-11" db="EMBL/GenBank/DDBJ databases">
        <title>Genomic analysis of 38 Legionella species identifies large and diverse effector repertoires.</title>
        <authorList>
            <person name="Burstein D."/>
            <person name="Amaro F."/>
            <person name="Zusman T."/>
            <person name="Lifshitz Z."/>
            <person name="Cohen O."/>
            <person name="Gilbert J.A."/>
            <person name="Pupko T."/>
            <person name="Shuman H.A."/>
            <person name="Segal G."/>
        </authorList>
    </citation>
    <scope>NUCLEOTIDE SEQUENCE [LARGE SCALE GENOMIC DNA]</scope>
    <source>
        <strain evidence="1 2">ATCC 51914</strain>
    </source>
</reference>